<dbReference type="AlphaFoldDB" id="A0A8S1UPZ7"/>
<comment type="caution">
    <text evidence="6">The sequence shown here is derived from an EMBL/GenBank/DDBJ whole genome shotgun (WGS) entry which is preliminary data.</text>
</comment>
<accession>A0A8S1UPZ7</accession>
<organism evidence="6 7">
    <name type="scientific">Paramecium pentaurelia</name>
    <dbReference type="NCBI Taxonomy" id="43138"/>
    <lineage>
        <taxon>Eukaryota</taxon>
        <taxon>Sar</taxon>
        <taxon>Alveolata</taxon>
        <taxon>Ciliophora</taxon>
        <taxon>Intramacronucleata</taxon>
        <taxon>Oligohymenophorea</taxon>
        <taxon>Peniculida</taxon>
        <taxon>Parameciidae</taxon>
        <taxon>Paramecium</taxon>
    </lineage>
</organism>
<gene>
    <name evidence="6" type="ORF">PPENT_87.1.T0470003</name>
</gene>
<dbReference type="GO" id="GO:0000285">
    <property type="term" value="F:1-phosphatidylinositol-3-phosphate 5-kinase activity"/>
    <property type="evidence" value="ECO:0007669"/>
    <property type="project" value="TreeGrafter"/>
</dbReference>
<dbReference type="Pfam" id="PF01363">
    <property type="entry name" value="FYVE"/>
    <property type="match status" value="1"/>
</dbReference>
<keyword evidence="7" id="KW-1185">Reference proteome</keyword>
<dbReference type="GO" id="GO:0046854">
    <property type="term" value="P:phosphatidylinositol phosphate biosynthetic process"/>
    <property type="evidence" value="ECO:0007669"/>
    <property type="project" value="TreeGrafter"/>
</dbReference>
<dbReference type="PANTHER" id="PTHR45748">
    <property type="entry name" value="1-PHOSPHATIDYLINOSITOL 3-PHOSPHATE 5-KINASE-RELATED"/>
    <property type="match status" value="1"/>
</dbReference>
<proteinExistence type="predicted"/>
<dbReference type="GO" id="GO:0008270">
    <property type="term" value="F:zinc ion binding"/>
    <property type="evidence" value="ECO:0007669"/>
    <property type="project" value="UniProtKB-KW"/>
</dbReference>
<name>A0A8S1UPZ7_9CILI</name>
<keyword evidence="3" id="KW-0862">Zinc</keyword>
<dbReference type="SMART" id="SM00064">
    <property type="entry name" value="FYVE"/>
    <property type="match status" value="1"/>
</dbReference>
<evidence type="ECO:0000256" key="2">
    <source>
        <dbReference type="ARBA" id="ARBA00022771"/>
    </source>
</evidence>
<keyword evidence="2 4" id="KW-0863">Zinc-finger</keyword>
<dbReference type="InterPro" id="IPR017455">
    <property type="entry name" value="Znf_FYVE-rel"/>
</dbReference>
<dbReference type="GO" id="GO:0010008">
    <property type="term" value="C:endosome membrane"/>
    <property type="evidence" value="ECO:0007669"/>
    <property type="project" value="TreeGrafter"/>
</dbReference>
<evidence type="ECO:0000256" key="1">
    <source>
        <dbReference type="ARBA" id="ARBA00022723"/>
    </source>
</evidence>
<evidence type="ECO:0000259" key="5">
    <source>
        <dbReference type="PROSITE" id="PS50178"/>
    </source>
</evidence>
<reference evidence="6" key="1">
    <citation type="submission" date="2021-01" db="EMBL/GenBank/DDBJ databases">
        <authorList>
            <consortium name="Genoscope - CEA"/>
            <person name="William W."/>
        </authorList>
    </citation>
    <scope>NUCLEOTIDE SEQUENCE</scope>
</reference>
<evidence type="ECO:0000313" key="6">
    <source>
        <dbReference type="EMBL" id="CAD8167248.1"/>
    </source>
</evidence>
<dbReference type="EMBL" id="CAJJDO010000047">
    <property type="protein sequence ID" value="CAD8167248.1"/>
    <property type="molecule type" value="Genomic_DNA"/>
</dbReference>
<dbReference type="OrthoDB" id="660555at2759"/>
<dbReference type="InterPro" id="IPR000306">
    <property type="entry name" value="Znf_FYVE"/>
</dbReference>
<dbReference type="PANTHER" id="PTHR45748:SF7">
    <property type="entry name" value="1-PHOSPHATIDYLINOSITOL 3-PHOSPHATE 5-KINASE-RELATED"/>
    <property type="match status" value="1"/>
</dbReference>
<dbReference type="Proteomes" id="UP000689195">
    <property type="component" value="Unassembled WGS sequence"/>
</dbReference>
<feature type="domain" description="FYVE-type" evidence="5">
    <location>
        <begin position="1"/>
        <end position="55"/>
    </location>
</feature>
<evidence type="ECO:0000313" key="7">
    <source>
        <dbReference type="Proteomes" id="UP000689195"/>
    </source>
</evidence>
<sequence length="174" mass="21077">MCENKFNAVFRREHHCRSCGYIFCQDQIDLIMMLFKPPQGEKKIRFCRRCYDKISQLIADKQFFIDNEDSTLKMTLQKEGNSHLRNTSKYFESVTTFTFTFTSSKSIIAKQNEVEQIQEEDDTLLEINQQREDKSEFFEKINYQFIRKEWLLIRKNMLYIVLKPNKTYEKVIEF</sequence>
<keyword evidence="1" id="KW-0479">Metal-binding</keyword>
<evidence type="ECO:0000256" key="3">
    <source>
        <dbReference type="ARBA" id="ARBA00022833"/>
    </source>
</evidence>
<evidence type="ECO:0000256" key="4">
    <source>
        <dbReference type="PROSITE-ProRule" id="PRU00091"/>
    </source>
</evidence>
<dbReference type="PROSITE" id="PS50178">
    <property type="entry name" value="ZF_FYVE"/>
    <property type="match status" value="1"/>
</dbReference>
<protein>
    <recommendedName>
        <fullName evidence="5">FYVE-type domain-containing protein</fullName>
    </recommendedName>
</protein>